<dbReference type="InterPro" id="IPR002477">
    <property type="entry name" value="Peptidoglycan-bd-like"/>
</dbReference>
<evidence type="ECO:0000256" key="5">
    <source>
        <dbReference type="ARBA" id="ARBA00022984"/>
    </source>
</evidence>
<keyword evidence="6 7" id="KW-0961">Cell wall biogenesis/degradation</keyword>
<organism evidence="10 11">
    <name type="scientific">Ancylobacter novellus</name>
    <name type="common">Thiobacillus novellus</name>
    <dbReference type="NCBI Taxonomy" id="921"/>
    <lineage>
        <taxon>Bacteria</taxon>
        <taxon>Pseudomonadati</taxon>
        <taxon>Pseudomonadota</taxon>
        <taxon>Alphaproteobacteria</taxon>
        <taxon>Hyphomicrobiales</taxon>
        <taxon>Xanthobacteraceae</taxon>
        <taxon>Ancylobacter</taxon>
    </lineage>
</organism>
<feature type="region of interest" description="Disordered" evidence="8">
    <location>
        <begin position="85"/>
        <end position="113"/>
    </location>
</feature>
<feature type="domain" description="L,D-TPase catalytic" evidence="9">
    <location>
        <begin position="288"/>
        <end position="421"/>
    </location>
</feature>
<name>A0A2W5M058_ANCNO</name>
<gene>
    <name evidence="10" type="ORF">DI565_15335</name>
</gene>
<evidence type="ECO:0000259" key="9">
    <source>
        <dbReference type="PROSITE" id="PS52029"/>
    </source>
</evidence>
<dbReference type="EMBL" id="QFPN01000008">
    <property type="protein sequence ID" value="PZQ13037.1"/>
    <property type="molecule type" value="Genomic_DNA"/>
</dbReference>
<evidence type="ECO:0000256" key="1">
    <source>
        <dbReference type="ARBA" id="ARBA00004752"/>
    </source>
</evidence>
<dbReference type="GO" id="GO:0005576">
    <property type="term" value="C:extracellular region"/>
    <property type="evidence" value="ECO:0007669"/>
    <property type="project" value="TreeGrafter"/>
</dbReference>
<dbReference type="Proteomes" id="UP000249577">
    <property type="component" value="Unassembled WGS sequence"/>
</dbReference>
<dbReference type="Gene3D" id="2.40.440.10">
    <property type="entry name" value="L,D-transpeptidase catalytic domain-like"/>
    <property type="match status" value="1"/>
</dbReference>
<dbReference type="UniPathway" id="UPA00219"/>
<comment type="similarity">
    <text evidence="2">Belongs to the YkuD family.</text>
</comment>
<evidence type="ECO:0000256" key="6">
    <source>
        <dbReference type="ARBA" id="ARBA00023316"/>
    </source>
</evidence>
<evidence type="ECO:0000256" key="4">
    <source>
        <dbReference type="ARBA" id="ARBA00022960"/>
    </source>
</evidence>
<dbReference type="InterPro" id="IPR050979">
    <property type="entry name" value="LD-transpeptidase"/>
</dbReference>
<dbReference type="InterPro" id="IPR036366">
    <property type="entry name" value="PGBDSf"/>
</dbReference>
<feature type="region of interest" description="Disordered" evidence="8">
    <location>
        <begin position="442"/>
        <end position="499"/>
    </location>
</feature>
<feature type="compositionally biased region" description="Basic and acidic residues" evidence="8">
    <location>
        <begin position="449"/>
        <end position="460"/>
    </location>
</feature>
<dbReference type="PANTHER" id="PTHR30582:SF30">
    <property type="entry name" value="BLR4375 PROTEIN"/>
    <property type="match status" value="1"/>
</dbReference>
<protein>
    <recommendedName>
        <fullName evidence="9">L,D-TPase catalytic domain-containing protein</fullName>
    </recommendedName>
</protein>
<evidence type="ECO:0000256" key="2">
    <source>
        <dbReference type="ARBA" id="ARBA00005992"/>
    </source>
</evidence>
<comment type="pathway">
    <text evidence="1 7">Cell wall biogenesis; peptidoglycan biosynthesis.</text>
</comment>
<dbReference type="SUPFAM" id="SSF47090">
    <property type="entry name" value="PGBD-like"/>
    <property type="match status" value="1"/>
</dbReference>
<dbReference type="CDD" id="cd16913">
    <property type="entry name" value="YkuD_like"/>
    <property type="match status" value="1"/>
</dbReference>
<dbReference type="InterPro" id="IPR038063">
    <property type="entry name" value="Transpep_catalytic_dom"/>
</dbReference>
<dbReference type="PANTHER" id="PTHR30582">
    <property type="entry name" value="L,D-TRANSPEPTIDASE"/>
    <property type="match status" value="1"/>
</dbReference>
<keyword evidence="3" id="KW-0808">Transferase</keyword>
<evidence type="ECO:0000256" key="3">
    <source>
        <dbReference type="ARBA" id="ARBA00022679"/>
    </source>
</evidence>
<proteinExistence type="inferred from homology"/>
<dbReference type="Gene3D" id="1.10.101.10">
    <property type="entry name" value="PGBD-like superfamily/PGBD"/>
    <property type="match status" value="1"/>
</dbReference>
<feature type="active site" description="Proton donor/acceptor" evidence="7">
    <location>
        <position position="381"/>
    </location>
</feature>
<evidence type="ECO:0000256" key="8">
    <source>
        <dbReference type="SAM" id="MobiDB-lite"/>
    </source>
</evidence>
<feature type="compositionally biased region" description="Low complexity" evidence="8">
    <location>
        <begin position="462"/>
        <end position="499"/>
    </location>
</feature>
<evidence type="ECO:0000313" key="11">
    <source>
        <dbReference type="Proteomes" id="UP000249577"/>
    </source>
</evidence>
<dbReference type="SUPFAM" id="SSF141523">
    <property type="entry name" value="L,D-transpeptidase catalytic domain-like"/>
    <property type="match status" value="1"/>
</dbReference>
<keyword evidence="5 7" id="KW-0573">Peptidoglycan synthesis</keyword>
<dbReference type="GO" id="GO:0071972">
    <property type="term" value="F:peptidoglycan L,D-transpeptidase activity"/>
    <property type="evidence" value="ECO:0007669"/>
    <property type="project" value="TreeGrafter"/>
</dbReference>
<dbReference type="Pfam" id="PF01471">
    <property type="entry name" value="PG_binding_1"/>
    <property type="match status" value="1"/>
</dbReference>
<evidence type="ECO:0000256" key="7">
    <source>
        <dbReference type="PROSITE-ProRule" id="PRU01373"/>
    </source>
</evidence>
<dbReference type="GO" id="GO:0071555">
    <property type="term" value="P:cell wall organization"/>
    <property type="evidence" value="ECO:0007669"/>
    <property type="project" value="UniProtKB-UniRule"/>
</dbReference>
<reference evidence="10 11" key="1">
    <citation type="submission" date="2017-08" db="EMBL/GenBank/DDBJ databases">
        <title>Infants hospitalized years apart are colonized by the same room-sourced microbial strains.</title>
        <authorList>
            <person name="Brooks B."/>
            <person name="Olm M.R."/>
            <person name="Firek B.A."/>
            <person name="Baker R."/>
            <person name="Thomas B.C."/>
            <person name="Morowitz M.J."/>
            <person name="Banfield J.F."/>
        </authorList>
    </citation>
    <scope>NUCLEOTIDE SEQUENCE [LARGE SCALE GENOMIC DNA]</scope>
    <source>
        <strain evidence="10">S2_005_003_R2_43</strain>
    </source>
</reference>
<comment type="caution">
    <text evidence="10">The sequence shown here is derived from an EMBL/GenBank/DDBJ whole genome shotgun (WGS) entry which is preliminary data.</text>
</comment>
<dbReference type="GO" id="GO:0008360">
    <property type="term" value="P:regulation of cell shape"/>
    <property type="evidence" value="ECO:0007669"/>
    <property type="project" value="UniProtKB-UniRule"/>
</dbReference>
<dbReference type="PROSITE" id="PS52029">
    <property type="entry name" value="LD_TPASE"/>
    <property type="match status" value="1"/>
</dbReference>
<feature type="active site" description="Nucleophile" evidence="7">
    <location>
        <position position="397"/>
    </location>
</feature>
<feature type="compositionally biased region" description="Low complexity" evidence="8">
    <location>
        <begin position="89"/>
        <end position="107"/>
    </location>
</feature>
<dbReference type="GO" id="GO:0016740">
    <property type="term" value="F:transferase activity"/>
    <property type="evidence" value="ECO:0007669"/>
    <property type="project" value="UniProtKB-KW"/>
</dbReference>
<dbReference type="Pfam" id="PF03734">
    <property type="entry name" value="YkuD"/>
    <property type="match status" value="1"/>
</dbReference>
<evidence type="ECO:0000313" key="10">
    <source>
        <dbReference type="EMBL" id="PZQ13037.1"/>
    </source>
</evidence>
<keyword evidence="4 7" id="KW-0133">Cell shape</keyword>
<dbReference type="GO" id="GO:0018104">
    <property type="term" value="P:peptidoglycan-protein cross-linking"/>
    <property type="evidence" value="ECO:0007669"/>
    <property type="project" value="TreeGrafter"/>
</dbReference>
<sequence>MIVGDERGRVRAGRLAGVFERGARRRIDIVAMRLPTLAAAAALAAIGALHGAVPVSAEPLDLIGGLLDRDAPVERAVPANDVEHTGAIEPSAPAPATAAPAPRTPAARRSEAPQPAYPVDLLISLANDAVFTNDPYPKGQQSDPRMIKLQVLLDRNNASPGVIDGLAGENVVKAVKAFEEMRGHTVDGIVDAEMWAALEATSAEPVLVSYTITPEDVAGPFVATMPHDYAEQAQLPGLYYRDAAEMLAERFHMDEAFLRRLNPDVTFAEAGVDVVVTNVGKPLKAKVAHIVADKARKQLRGYDAQNRLVVAYPATIGSSDTPSPTGTHAVKAIALNPDYWYRPKVNFVQGANTKALRLPPGPNGPVGATWIGLDKPTYGLHGTPEPSKIDKTNSHGCVRLTNWDARELAGLVSPGVKVDFQEPEGVVRPDEEPMADAAPVAEPAVAAPERGRALVEDFGREPAPSGQPAPAAQERPRALEPLPAPRVVPEAPRVRQSMR</sequence>
<dbReference type="AlphaFoldDB" id="A0A2W5M058"/>
<accession>A0A2W5M058</accession>
<dbReference type="InterPro" id="IPR036365">
    <property type="entry name" value="PGBD-like_sf"/>
</dbReference>
<dbReference type="InterPro" id="IPR005490">
    <property type="entry name" value="LD_TPept_cat_dom"/>
</dbReference>